<reference evidence="1" key="2">
    <citation type="journal article" date="2022" name="Res Sq">
        <title>Comparative Genomics Reveals Insights into the Divergent Evolution of Astigmatic Mites and Household Pest Adaptations.</title>
        <authorList>
            <person name="Xiong Q."/>
            <person name="Wan A.T.-Y."/>
            <person name="Liu X.-Y."/>
            <person name="Fung C.S.-H."/>
            <person name="Xiao X."/>
            <person name="Malainual N."/>
            <person name="Hou J."/>
            <person name="Wang L."/>
            <person name="Wang M."/>
            <person name="Yang K."/>
            <person name="Cui Y."/>
            <person name="Leung E."/>
            <person name="Nong W."/>
            <person name="Shin S.-K."/>
            <person name="Au S."/>
            <person name="Jeong K.Y."/>
            <person name="Chew F.T."/>
            <person name="Hui J."/>
            <person name="Leung T.F."/>
            <person name="Tungtrongchitr A."/>
            <person name="Zhong N."/>
            <person name="Liu Z."/>
            <person name="Tsui S."/>
        </authorList>
    </citation>
    <scope>NUCLEOTIDE SEQUENCE</scope>
    <source>
        <strain evidence="1">Derf</strain>
        <tissue evidence="1">Whole organism</tissue>
    </source>
</reference>
<dbReference type="EMBL" id="ASGP02000002">
    <property type="protein sequence ID" value="KAH9522100.1"/>
    <property type="molecule type" value="Genomic_DNA"/>
</dbReference>
<organism evidence="1 2">
    <name type="scientific">Dermatophagoides farinae</name>
    <name type="common">American house dust mite</name>
    <dbReference type="NCBI Taxonomy" id="6954"/>
    <lineage>
        <taxon>Eukaryota</taxon>
        <taxon>Metazoa</taxon>
        <taxon>Ecdysozoa</taxon>
        <taxon>Arthropoda</taxon>
        <taxon>Chelicerata</taxon>
        <taxon>Arachnida</taxon>
        <taxon>Acari</taxon>
        <taxon>Acariformes</taxon>
        <taxon>Sarcoptiformes</taxon>
        <taxon>Astigmata</taxon>
        <taxon>Psoroptidia</taxon>
        <taxon>Analgoidea</taxon>
        <taxon>Pyroglyphidae</taxon>
        <taxon>Dermatophagoidinae</taxon>
        <taxon>Dermatophagoides</taxon>
    </lineage>
</organism>
<gene>
    <name evidence="1" type="ORF">DERF_005703</name>
</gene>
<reference evidence="1" key="1">
    <citation type="submission" date="2013-05" db="EMBL/GenBank/DDBJ databases">
        <authorList>
            <person name="Yim A.K.Y."/>
            <person name="Chan T.F."/>
            <person name="Ji K.M."/>
            <person name="Liu X.Y."/>
            <person name="Zhou J.W."/>
            <person name="Li R.Q."/>
            <person name="Yang K.Y."/>
            <person name="Li J."/>
            <person name="Li M."/>
            <person name="Law P.T.W."/>
            <person name="Wu Y.L."/>
            <person name="Cai Z.L."/>
            <person name="Qin H."/>
            <person name="Bao Y."/>
            <person name="Leung R.K.K."/>
            <person name="Ng P.K.S."/>
            <person name="Zou J."/>
            <person name="Zhong X.J."/>
            <person name="Ran P.X."/>
            <person name="Zhong N.S."/>
            <person name="Liu Z.G."/>
            <person name="Tsui S.K.W."/>
        </authorList>
    </citation>
    <scope>NUCLEOTIDE SEQUENCE</scope>
    <source>
        <strain evidence="1">Derf</strain>
        <tissue evidence="1">Whole organism</tissue>
    </source>
</reference>
<sequence>MAVKCTVPDHRIHDCLKILKINGSTSCNISTQGGITNHHHNHYYF</sequence>
<protein>
    <submittedName>
        <fullName evidence="1">Uncharacterized protein</fullName>
    </submittedName>
</protein>
<evidence type="ECO:0000313" key="1">
    <source>
        <dbReference type="EMBL" id="KAH9522100.1"/>
    </source>
</evidence>
<accession>A0A922LBJ1</accession>
<comment type="caution">
    <text evidence="1">The sequence shown here is derived from an EMBL/GenBank/DDBJ whole genome shotgun (WGS) entry which is preliminary data.</text>
</comment>
<dbReference type="AlphaFoldDB" id="A0A922LBJ1"/>
<evidence type="ECO:0000313" key="2">
    <source>
        <dbReference type="Proteomes" id="UP000790347"/>
    </source>
</evidence>
<dbReference type="Proteomes" id="UP000790347">
    <property type="component" value="Unassembled WGS sequence"/>
</dbReference>
<keyword evidence="2" id="KW-1185">Reference proteome</keyword>
<name>A0A922LBJ1_DERFA</name>
<proteinExistence type="predicted"/>